<name>A0A5C6ZDW3_9FLAO</name>
<dbReference type="AlphaFoldDB" id="A0A5C6ZDW3"/>
<dbReference type="Pfam" id="PF07980">
    <property type="entry name" value="SusD_RagB"/>
    <property type="match status" value="1"/>
</dbReference>
<gene>
    <name evidence="8" type="ORF">ESY86_18595</name>
</gene>
<comment type="subcellular location">
    <subcellularLocation>
        <location evidence="1">Cell outer membrane</location>
    </subcellularLocation>
</comment>
<evidence type="ECO:0000256" key="1">
    <source>
        <dbReference type="ARBA" id="ARBA00004442"/>
    </source>
</evidence>
<dbReference type="EMBL" id="VORO01000032">
    <property type="protein sequence ID" value="TXD87000.1"/>
    <property type="molecule type" value="Genomic_DNA"/>
</dbReference>
<protein>
    <submittedName>
        <fullName evidence="8">RagB/SusD family nutrient uptake outer membrane protein</fullName>
    </submittedName>
</protein>
<comment type="similarity">
    <text evidence="2">Belongs to the SusD family.</text>
</comment>
<dbReference type="RefSeq" id="WP_147088226.1">
    <property type="nucleotide sequence ID" value="NZ_VORM01000034.1"/>
</dbReference>
<dbReference type="GO" id="GO:0009279">
    <property type="term" value="C:cell outer membrane"/>
    <property type="evidence" value="ECO:0007669"/>
    <property type="project" value="UniProtKB-SubCell"/>
</dbReference>
<evidence type="ECO:0000256" key="5">
    <source>
        <dbReference type="ARBA" id="ARBA00023237"/>
    </source>
</evidence>
<comment type="caution">
    <text evidence="8">The sequence shown here is derived from an EMBL/GenBank/DDBJ whole genome shotgun (WGS) entry which is preliminary data.</text>
</comment>
<keyword evidence="4" id="KW-0472">Membrane</keyword>
<dbReference type="OrthoDB" id="621570at2"/>
<dbReference type="Pfam" id="PF14322">
    <property type="entry name" value="SusD-like_3"/>
    <property type="match status" value="1"/>
</dbReference>
<dbReference type="SUPFAM" id="SSF48452">
    <property type="entry name" value="TPR-like"/>
    <property type="match status" value="1"/>
</dbReference>
<evidence type="ECO:0000256" key="2">
    <source>
        <dbReference type="ARBA" id="ARBA00006275"/>
    </source>
</evidence>
<evidence type="ECO:0000256" key="3">
    <source>
        <dbReference type="ARBA" id="ARBA00022729"/>
    </source>
</evidence>
<proteinExistence type="inferred from homology"/>
<feature type="domain" description="RagB/SusD" evidence="6">
    <location>
        <begin position="326"/>
        <end position="466"/>
    </location>
</feature>
<dbReference type="Gene3D" id="1.25.40.390">
    <property type="match status" value="1"/>
</dbReference>
<evidence type="ECO:0000256" key="4">
    <source>
        <dbReference type="ARBA" id="ARBA00023136"/>
    </source>
</evidence>
<evidence type="ECO:0000313" key="9">
    <source>
        <dbReference type="Proteomes" id="UP000321578"/>
    </source>
</evidence>
<dbReference type="CDD" id="cd08977">
    <property type="entry name" value="SusD"/>
    <property type="match status" value="1"/>
</dbReference>
<keyword evidence="9" id="KW-1185">Reference proteome</keyword>
<dbReference type="InterPro" id="IPR033985">
    <property type="entry name" value="SusD-like_N"/>
</dbReference>
<keyword evidence="3" id="KW-0732">Signal</keyword>
<reference evidence="8 9" key="1">
    <citation type="submission" date="2019-08" db="EMBL/GenBank/DDBJ databases">
        <title>Genomes of Subsaximicrobium wynnwilliamsii strains.</title>
        <authorList>
            <person name="Bowman J.P."/>
        </authorList>
    </citation>
    <scope>NUCLEOTIDE SEQUENCE [LARGE SCALE GENOMIC DNA]</scope>
    <source>
        <strain evidence="8 9">2-80-2</strain>
    </source>
</reference>
<evidence type="ECO:0000259" key="7">
    <source>
        <dbReference type="Pfam" id="PF14322"/>
    </source>
</evidence>
<keyword evidence="5" id="KW-0998">Cell outer membrane</keyword>
<sequence length="466" mass="52918">MNFIHLNLRNYPLIVFLAICLTSIAISCEDFVEVDPPNNQLTGETIFSNATTANTAFVNIYGKLRDNALTTGGLAGLPYLMGLYTDELELFNQNLQQQEFYSNNVTPSNFLIQNLWNESYNLIYATNTIIKGVENSNSLSLEDRERFLGEAYFTRAFIHFYLVNSFGTIPYIKTTDFLINKNVTRDDIGSVYQNIIDDLILSRSLLSQNENTSITNLRPNQFTASALLSRVYLYTEQWQLALNESEALIANSNYTLNTDTEQVFFKTSNETIWQYDSGQSSSNTLDAQTYIFTSSPPPNSALAPNLVNSFEPNDQRFTDWLGSVSAGTDIWYYPFKYKLNTVTSATQECTIVFRLAEFYLIAAEANAQLGAISNGLNRLNAIRTRANLEPVTSTNTNSLLNAIYRERKIELFTEMSHRFFDLKRTGRIDEQLSQIKPNWQSTDKLLPLPESELILNTNLLPQNDGY</sequence>
<dbReference type="Proteomes" id="UP000321578">
    <property type="component" value="Unassembled WGS sequence"/>
</dbReference>
<organism evidence="8 9">
    <name type="scientific">Subsaximicrobium wynnwilliamsii</name>
    <dbReference type="NCBI Taxonomy" id="291179"/>
    <lineage>
        <taxon>Bacteria</taxon>
        <taxon>Pseudomonadati</taxon>
        <taxon>Bacteroidota</taxon>
        <taxon>Flavobacteriia</taxon>
        <taxon>Flavobacteriales</taxon>
        <taxon>Flavobacteriaceae</taxon>
        <taxon>Subsaximicrobium</taxon>
    </lineage>
</organism>
<accession>A0A5C6ZDW3</accession>
<evidence type="ECO:0000259" key="6">
    <source>
        <dbReference type="Pfam" id="PF07980"/>
    </source>
</evidence>
<feature type="domain" description="SusD-like N-terminal" evidence="7">
    <location>
        <begin position="86"/>
        <end position="233"/>
    </location>
</feature>
<dbReference type="InterPro" id="IPR012944">
    <property type="entry name" value="SusD_RagB_dom"/>
</dbReference>
<dbReference type="InterPro" id="IPR011990">
    <property type="entry name" value="TPR-like_helical_dom_sf"/>
</dbReference>
<evidence type="ECO:0000313" key="8">
    <source>
        <dbReference type="EMBL" id="TXD87000.1"/>
    </source>
</evidence>